<feature type="compositionally biased region" description="Basic residues" evidence="1">
    <location>
        <begin position="1"/>
        <end position="21"/>
    </location>
</feature>
<dbReference type="CDD" id="cd05379">
    <property type="entry name" value="CAP_bacterial"/>
    <property type="match status" value="1"/>
</dbReference>
<feature type="compositionally biased region" description="Gly residues" evidence="1">
    <location>
        <begin position="130"/>
        <end position="163"/>
    </location>
</feature>
<dbReference type="Pfam" id="PF00188">
    <property type="entry name" value="CAP"/>
    <property type="match status" value="1"/>
</dbReference>
<dbReference type="PANTHER" id="PTHR31157:SF1">
    <property type="entry name" value="SCP DOMAIN-CONTAINING PROTEIN"/>
    <property type="match status" value="1"/>
</dbReference>
<dbReference type="Proteomes" id="UP000676079">
    <property type="component" value="Chromosome"/>
</dbReference>
<feature type="compositionally biased region" description="Polar residues" evidence="1">
    <location>
        <begin position="98"/>
        <end position="119"/>
    </location>
</feature>
<feature type="region of interest" description="Disordered" evidence="1">
    <location>
        <begin position="199"/>
        <end position="225"/>
    </location>
</feature>
<feature type="domain" description="SCP" evidence="2">
    <location>
        <begin position="173"/>
        <end position="275"/>
    </location>
</feature>
<proteinExistence type="predicted"/>
<dbReference type="SUPFAM" id="SSF55797">
    <property type="entry name" value="PR-1-like"/>
    <property type="match status" value="1"/>
</dbReference>
<dbReference type="Gene3D" id="3.40.33.10">
    <property type="entry name" value="CAP"/>
    <property type="match status" value="1"/>
</dbReference>
<organism evidence="3 4">
    <name type="scientific">Nocardiopsis changdeensis</name>
    <dbReference type="NCBI Taxonomy" id="2831969"/>
    <lineage>
        <taxon>Bacteria</taxon>
        <taxon>Bacillati</taxon>
        <taxon>Actinomycetota</taxon>
        <taxon>Actinomycetes</taxon>
        <taxon>Streptosporangiales</taxon>
        <taxon>Nocardiopsidaceae</taxon>
        <taxon>Nocardiopsis</taxon>
    </lineage>
</organism>
<feature type="compositionally biased region" description="Basic and acidic residues" evidence="1">
    <location>
        <begin position="200"/>
        <end position="211"/>
    </location>
</feature>
<sequence length="286" mass="28918">MARGRRGKRRAGPRRSQRRRPVPLAVTLAAVPVGLTLAGTLLVTGFGEELNPFRTTADGSALPEDGATSSVGTEAPPVPDASEDPDFFVSPDAPAQERTPSGDSEPQSADVTASSSPEDTGTEDADADGNRGGNAGGAGGSGGGGGSGGSGGSGGGGGGGGTGTSSAVTDEVVRLVNAERADAGCDALRVDSRLTAAAQEHSEDMDRRDYMSHQSPEGEGPGDRARRHGYDAWGAENVAKGQTSAAQVMDAWMNSRGHRDNILNCGLVAIGVGESGNAWTQLFGWE</sequence>
<evidence type="ECO:0000259" key="2">
    <source>
        <dbReference type="Pfam" id="PF00188"/>
    </source>
</evidence>
<feature type="region of interest" description="Disordered" evidence="1">
    <location>
        <begin position="1"/>
        <end position="23"/>
    </location>
</feature>
<gene>
    <name evidence="3" type="ORF">KGD84_23715</name>
</gene>
<evidence type="ECO:0000256" key="1">
    <source>
        <dbReference type="SAM" id="MobiDB-lite"/>
    </source>
</evidence>
<protein>
    <submittedName>
        <fullName evidence="3">CAP domain-containing protein</fullName>
    </submittedName>
</protein>
<reference evidence="3 4" key="1">
    <citation type="submission" date="2021-05" db="EMBL/GenBank/DDBJ databases">
        <title>Direct Submission.</title>
        <authorList>
            <person name="Li K."/>
            <person name="Gao J."/>
        </authorList>
    </citation>
    <scope>NUCLEOTIDE SEQUENCE [LARGE SCALE GENOMIC DNA]</scope>
    <source>
        <strain evidence="3 4">Mg02</strain>
    </source>
</reference>
<name>A0ABX8BI14_9ACTN</name>
<evidence type="ECO:0000313" key="3">
    <source>
        <dbReference type="EMBL" id="QUX21400.1"/>
    </source>
</evidence>
<feature type="region of interest" description="Disordered" evidence="1">
    <location>
        <begin position="52"/>
        <end position="166"/>
    </location>
</feature>
<dbReference type="RefSeq" id="WP_220562622.1">
    <property type="nucleotide sequence ID" value="NZ_CP074133.1"/>
</dbReference>
<dbReference type="InterPro" id="IPR035940">
    <property type="entry name" value="CAP_sf"/>
</dbReference>
<dbReference type="PANTHER" id="PTHR31157">
    <property type="entry name" value="SCP DOMAIN-CONTAINING PROTEIN"/>
    <property type="match status" value="1"/>
</dbReference>
<dbReference type="InterPro" id="IPR014044">
    <property type="entry name" value="CAP_dom"/>
</dbReference>
<evidence type="ECO:0000313" key="4">
    <source>
        <dbReference type="Proteomes" id="UP000676079"/>
    </source>
</evidence>
<accession>A0ABX8BI14</accession>
<keyword evidence="4" id="KW-1185">Reference proteome</keyword>
<dbReference type="EMBL" id="CP074133">
    <property type="protein sequence ID" value="QUX21400.1"/>
    <property type="molecule type" value="Genomic_DNA"/>
</dbReference>